<dbReference type="CDD" id="cd00616">
    <property type="entry name" value="AHBA_syn"/>
    <property type="match status" value="1"/>
</dbReference>
<keyword evidence="1 3" id="KW-0663">Pyridoxal phosphate</keyword>
<evidence type="ECO:0000256" key="2">
    <source>
        <dbReference type="ARBA" id="ARBA00037999"/>
    </source>
</evidence>
<dbReference type="PANTHER" id="PTHR30244">
    <property type="entry name" value="TRANSAMINASE"/>
    <property type="match status" value="1"/>
</dbReference>
<organism evidence="4 5">
    <name type="scientific">Echinicola arenosa</name>
    <dbReference type="NCBI Taxonomy" id="2774144"/>
    <lineage>
        <taxon>Bacteria</taxon>
        <taxon>Pseudomonadati</taxon>
        <taxon>Bacteroidota</taxon>
        <taxon>Cytophagia</taxon>
        <taxon>Cytophagales</taxon>
        <taxon>Cyclobacteriaceae</taxon>
        <taxon>Echinicola</taxon>
    </lineage>
</organism>
<evidence type="ECO:0000313" key="4">
    <source>
        <dbReference type="EMBL" id="MBD8490987.1"/>
    </source>
</evidence>
<dbReference type="InterPro" id="IPR000653">
    <property type="entry name" value="DegT/StrS_aminotransferase"/>
</dbReference>
<gene>
    <name evidence="4" type="ORF">IFO69_19700</name>
</gene>
<dbReference type="Gene3D" id="3.90.1150.10">
    <property type="entry name" value="Aspartate Aminotransferase, domain 1"/>
    <property type="match status" value="1"/>
</dbReference>
<dbReference type="RefSeq" id="WP_192011861.1">
    <property type="nucleotide sequence ID" value="NZ_JACYTQ010000009.1"/>
</dbReference>
<proteinExistence type="inferred from homology"/>
<dbReference type="InterPro" id="IPR015421">
    <property type="entry name" value="PyrdxlP-dep_Trfase_major"/>
</dbReference>
<dbReference type="Proteomes" id="UP000647133">
    <property type="component" value="Unassembled WGS sequence"/>
</dbReference>
<dbReference type="Gene3D" id="3.40.640.10">
    <property type="entry name" value="Type I PLP-dependent aspartate aminotransferase-like (Major domain)"/>
    <property type="match status" value="1"/>
</dbReference>
<keyword evidence="4" id="KW-0808">Transferase</keyword>
<dbReference type="Pfam" id="PF01041">
    <property type="entry name" value="DegT_DnrJ_EryC1"/>
    <property type="match status" value="1"/>
</dbReference>
<dbReference type="SUPFAM" id="SSF53383">
    <property type="entry name" value="PLP-dependent transferases"/>
    <property type="match status" value="1"/>
</dbReference>
<dbReference type="GO" id="GO:0008483">
    <property type="term" value="F:transaminase activity"/>
    <property type="evidence" value="ECO:0007669"/>
    <property type="project" value="UniProtKB-KW"/>
</dbReference>
<evidence type="ECO:0000313" key="5">
    <source>
        <dbReference type="Proteomes" id="UP000647133"/>
    </source>
</evidence>
<keyword evidence="4" id="KW-0032">Aminotransferase</keyword>
<comment type="caution">
    <text evidence="4">The sequence shown here is derived from an EMBL/GenBank/DDBJ whole genome shotgun (WGS) entry which is preliminary data.</text>
</comment>
<accession>A0ABR9AQD6</accession>
<dbReference type="InterPro" id="IPR015422">
    <property type="entry name" value="PyrdxlP-dep_Trfase_small"/>
</dbReference>
<protein>
    <submittedName>
        <fullName evidence="4">DegT/DnrJ/EryC1/StrS family aminotransferase</fullName>
    </submittedName>
</protein>
<reference evidence="4 5" key="1">
    <citation type="submission" date="2020-09" db="EMBL/GenBank/DDBJ databases">
        <title>Echinicola sp. CAU 1574 isolated from sand of Sido Beach.</title>
        <authorList>
            <person name="Kim W."/>
        </authorList>
    </citation>
    <scope>NUCLEOTIDE SEQUENCE [LARGE SCALE GENOMIC DNA]</scope>
    <source>
        <strain evidence="4 5">CAU 1574</strain>
    </source>
</reference>
<sequence>MKMRIPFLDLADMHADLADELKAKFNKMLQKGIFSGGEEVDLLESSLEDFLKVPHAIACANGTDAMELALRVLEIGPGDEVIVPALTWVSTAEVVKMVGAEPVFCDVDQYGLLDLNVLEQQITERTKAIMPVHLYGKMVDMKRLMQITLPLGIKLVEDAAQAFGAFQEGNSAGAFGEMGCFSFYPTKNMGALGEAGLVITSDDALAKKIRLMLTHGQSKRDVHEMVGRNSRIDSLQAGFLNVKMEYFLAWQQKRKQLAGIYLEHLQHTKGITVPDRILKDDNNAHLFTIRTEERDALKQYLEKQGIGTAIHYPKAVPATKPFKGDGDFPMANKMAQTTLSLPLHPYLGEKEVRQVCEAVQAFYN</sequence>
<dbReference type="PANTHER" id="PTHR30244:SF36">
    <property type="entry name" value="3-OXO-GLUCOSE-6-PHOSPHATE:GLUTAMATE AMINOTRANSFERASE"/>
    <property type="match status" value="1"/>
</dbReference>
<evidence type="ECO:0000256" key="1">
    <source>
        <dbReference type="ARBA" id="ARBA00022898"/>
    </source>
</evidence>
<keyword evidence="5" id="KW-1185">Reference proteome</keyword>
<evidence type="ECO:0000256" key="3">
    <source>
        <dbReference type="RuleBase" id="RU004508"/>
    </source>
</evidence>
<dbReference type="InterPro" id="IPR015424">
    <property type="entry name" value="PyrdxlP-dep_Trfase"/>
</dbReference>
<dbReference type="PIRSF" id="PIRSF000390">
    <property type="entry name" value="PLP_StrS"/>
    <property type="match status" value="1"/>
</dbReference>
<dbReference type="EMBL" id="JACYTQ010000009">
    <property type="protein sequence ID" value="MBD8490987.1"/>
    <property type="molecule type" value="Genomic_DNA"/>
</dbReference>
<comment type="similarity">
    <text evidence="2 3">Belongs to the DegT/DnrJ/EryC1 family.</text>
</comment>
<name>A0ABR9AQD6_9BACT</name>